<organism evidence="2 3">
    <name type="scientific">Aspergillus ochraceoroseus IBT 24754</name>
    <dbReference type="NCBI Taxonomy" id="1392256"/>
    <lineage>
        <taxon>Eukaryota</taxon>
        <taxon>Fungi</taxon>
        <taxon>Dikarya</taxon>
        <taxon>Ascomycota</taxon>
        <taxon>Pezizomycotina</taxon>
        <taxon>Eurotiomycetes</taxon>
        <taxon>Eurotiomycetidae</taxon>
        <taxon>Eurotiales</taxon>
        <taxon>Aspergillaceae</taxon>
        <taxon>Aspergillus</taxon>
        <taxon>Aspergillus subgen. Nidulantes</taxon>
    </lineage>
</organism>
<feature type="region of interest" description="Disordered" evidence="1">
    <location>
        <begin position="197"/>
        <end position="222"/>
    </location>
</feature>
<dbReference type="RefSeq" id="XP_040753643.1">
    <property type="nucleotide sequence ID" value="XM_040899676.1"/>
</dbReference>
<dbReference type="AlphaFoldDB" id="A0A2T5M139"/>
<dbReference type="GeneID" id="63816558"/>
<dbReference type="Proteomes" id="UP000244073">
    <property type="component" value="Unassembled WGS sequence"/>
</dbReference>
<evidence type="ECO:0000313" key="2">
    <source>
        <dbReference type="EMBL" id="PTU22251.1"/>
    </source>
</evidence>
<dbReference type="EMBL" id="MSFN02000002">
    <property type="protein sequence ID" value="PTU22251.1"/>
    <property type="molecule type" value="Genomic_DNA"/>
</dbReference>
<accession>A0A2T5M139</accession>
<evidence type="ECO:0000256" key="1">
    <source>
        <dbReference type="SAM" id="MobiDB-lite"/>
    </source>
</evidence>
<gene>
    <name evidence="2" type="ORF">P175DRAFT_0529287</name>
</gene>
<reference evidence="2 3" key="1">
    <citation type="journal article" date="2018" name="Proc. Natl. Acad. Sci. U.S.A.">
        <title>Linking secondary metabolites to gene clusters through genome sequencing of six diverse Aspergillus species.</title>
        <authorList>
            <person name="Kaerboelling I."/>
            <person name="Vesth T.C."/>
            <person name="Frisvad J.C."/>
            <person name="Nybo J.L."/>
            <person name="Theobald S."/>
            <person name="Kuo A."/>
            <person name="Bowyer P."/>
            <person name="Matsuda Y."/>
            <person name="Mondo S."/>
            <person name="Lyhne E.K."/>
            <person name="Kogle M.E."/>
            <person name="Clum A."/>
            <person name="Lipzen A."/>
            <person name="Salamov A."/>
            <person name="Ngan C.Y."/>
            <person name="Daum C."/>
            <person name="Chiniquy J."/>
            <person name="Barry K."/>
            <person name="LaButti K."/>
            <person name="Haridas S."/>
            <person name="Simmons B.A."/>
            <person name="Magnuson J.K."/>
            <person name="Mortensen U.H."/>
            <person name="Larsen T.O."/>
            <person name="Grigoriev I.V."/>
            <person name="Baker S.E."/>
            <person name="Andersen M.R."/>
        </authorList>
    </citation>
    <scope>NUCLEOTIDE SEQUENCE [LARGE SCALE GENOMIC DNA]</scope>
    <source>
        <strain evidence="2 3">IBT 24754</strain>
    </source>
</reference>
<dbReference type="OrthoDB" id="4257450at2759"/>
<comment type="caution">
    <text evidence="2">The sequence shown here is derived from an EMBL/GenBank/DDBJ whole genome shotgun (WGS) entry which is preliminary data.</text>
</comment>
<name>A0A2T5M139_9EURO</name>
<dbReference type="VEuPathDB" id="FungiDB:P175DRAFT_0529287"/>
<proteinExistence type="predicted"/>
<protein>
    <submittedName>
        <fullName evidence="2">Uncharacterized protein</fullName>
    </submittedName>
</protein>
<evidence type="ECO:0000313" key="3">
    <source>
        <dbReference type="Proteomes" id="UP000244073"/>
    </source>
</evidence>
<sequence length="222" mass="25338">MAPKKKRPRVSDIKFVDFLEKERKTFNEHKLPLLTYQDNRLHSCLRLLDEDPLSTTMSDTQRWGRSRARRILLEVLRRHGDSTFLLFAISASVSTIQKMSDDTVLEVHQWFNNITDYPIGLNVPLGAVDAKKGIQSGRFWRCRPRKLRQNGQSVGAAFSPDRAAPGHVPVIPLFYPQPAQFTPTQLAMIPLLLSRPHQTRPAEDDRTLSGVTVTRRERSSAL</sequence>